<dbReference type="AlphaFoldDB" id="A0A0K8PC62"/>
<evidence type="ECO:0000313" key="3">
    <source>
        <dbReference type="Proteomes" id="UP000053370"/>
    </source>
</evidence>
<keyword evidence="1" id="KW-0472">Membrane</keyword>
<feature type="transmembrane region" description="Helical" evidence="1">
    <location>
        <begin position="53"/>
        <end position="72"/>
    </location>
</feature>
<dbReference type="EMBL" id="DF968180">
    <property type="protein sequence ID" value="GAP39735.1"/>
    <property type="molecule type" value="Genomic_DNA"/>
</dbReference>
<sequence length="79" mass="8959">MQKKSKNKDTHKETVKQEKTVLNPGSFVGIVFLAAGIFNLPSIMKKPVTNSDWMMLVIVIFFIVLGLFAILLPKFIHKK</sequence>
<protein>
    <submittedName>
        <fullName evidence="2">Uncharacterized protein</fullName>
    </submittedName>
</protein>
<keyword evidence="1" id="KW-1133">Transmembrane helix</keyword>
<proteinExistence type="predicted"/>
<keyword evidence="3" id="KW-1185">Reference proteome</keyword>
<feature type="transmembrane region" description="Helical" evidence="1">
    <location>
        <begin position="21"/>
        <end position="41"/>
    </location>
</feature>
<gene>
    <name evidence="2" type="ORF">ATC1_12270</name>
</gene>
<keyword evidence="1" id="KW-0812">Transmembrane</keyword>
<name>A0A0K8PC62_9CHLR</name>
<dbReference type="STRING" id="1678840.ATC1_12270"/>
<dbReference type="RefSeq" id="WP_062278420.1">
    <property type="nucleotide sequence ID" value="NZ_DF968180.1"/>
</dbReference>
<reference evidence="2" key="1">
    <citation type="journal article" date="2015" name="Genome Announc.">
        <title>Draft Genome Sequence of Anaerolineae Strain TC1, a Novel Isolate from a Methanogenic Wastewater Treatment System.</title>
        <authorList>
            <person name="Matsuura N."/>
            <person name="Tourlousse D.M."/>
            <person name="Sun L."/>
            <person name="Toyonaga M."/>
            <person name="Kuroda K."/>
            <person name="Ohashi A."/>
            <person name="Cruz R."/>
            <person name="Yamaguchi T."/>
            <person name="Sekiguchi Y."/>
        </authorList>
    </citation>
    <scope>NUCLEOTIDE SEQUENCE [LARGE SCALE GENOMIC DNA]</scope>
    <source>
        <strain evidence="2">TC1</strain>
    </source>
</reference>
<evidence type="ECO:0000256" key="1">
    <source>
        <dbReference type="SAM" id="Phobius"/>
    </source>
</evidence>
<organism evidence="2">
    <name type="scientific">Flexilinea flocculi</name>
    <dbReference type="NCBI Taxonomy" id="1678840"/>
    <lineage>
        <taxon>Bacteria</taxon>
        <taxon>Bacillati</taxon>
        <taxon>Chloroflexota</taxon>
        <taxon>Anaerolineae</taxon>
        <taxon>Anaerolineales</taxon>
        <taxon>Anaerolineaceae</taxon>
        <taxon>Flexilinea</taxon>
    </lineage>
</organism>
<accession>A0A0K8PC62</accession>
<dbReference type="Proteomes" id="UP000053370">
    <property type="component" value="Unassembled WGS sequence"/>
</dbReference>
<evidence type="ECO:0000313" key="2">
    <source>
        <dbReference type="EMBL" id="GAP39735.1"/>
    </source>
</evidence>